<keyword evidence="2" id="KW-1185">Reference proteome</keyword>
<accession>A0A1G7Z117</accession>
<dbReference type="Proteomes" id="UP000198607">
    <property type="component" value="Unassembled WGS sequence"/>
</dbReference>
<gene>
    <name evidence="1" type="ORF">SAMN05660652_01038</name>
</gene>
<dbReference type="EMBL" id="FNCY01000003">
    <property type="protein sequence ID" value="SDH02259.1"/>
    <property type="molecule type" value="Genomic_DNA"/>
</dbReference>
<name>A0A1G7Z117_9RHOO</name>
<proteinExistence type="predicted"/>
<organism evidence="1 2">
    <name type="scientific">Propionivibrio dicarboxylicus</name>
    <dbReference type="NCBI Taxonomy" id="83767"/>
    <lineage>
        <taxon>Bacteria</taxon>
        <taxon>Pseudomonadati</taxon>
        <taxon>Pseudomonadota</taxon>
        <taxon>Betaproteobacteria</taxon>
        <taxon>Rhodocyclales</taxon>
        <taxon>Rhodocyclaceae</taxon>
        <taxon>Propionivibrio</taxon>
    </lineage>
</organism>
<protein>
    <submittedName>
        <fullName evidence="1">Uncharacterized protein</fullName>
    </submittedName>
</protein>
<evidence type="ECO:0000313" key="2">
    <source>
        <dbReference type="Proteomes" id="UP000198607"/>
    </source>
</evidence>
<evidence type="ECO:0000313" key="1">
    <source>
        <dbReference type="EMBL" id="SDH02259.1"/>
    </source>
</evidence>
<reference evidence="1 2" key="1">
    <citation type="submission" date="2016-10" db="EMBL/GenBank/DDBJ databases">
        <authorList>
            <person name="de Groot N.N."/>
        </authorList>
    </citation>
    <scope>NUCLEOTIDE SEQUENCE [LARGE SCALE GENOMIC DNA]</scope>
    <source>
        <strain evidence="1 2">DSM 5885</strain>
    </source>
</reference>
<sequence length="80" mass="9243">MSVPQFGDRLGMNLPQKLLEAEILDKLIYEKCEEESRFVQNMPSGSVREHIRQLENIKNAISNFLMESRLSLMAEKKGTM</sequence>
<dbReference type="AlphaFoldDB" id="A0A1G7Z117"/>
<dbReference type="STRING" id="83767.SAMN05660652_01038"/>